<keyword evidence="12" id="KW-1185">Reference proteome</keyword>
<keyword evidence="8" id="KW-0472">Membrane</keyword>
<dbReference type="Proteomes" id="UP001589844">
    <property type="component" value="Unassembled WGS sequence"/>
</dbReference>
<dbReference type="RefSeq" id="WP_390213290.1">
    <property type="nucleotide sequence ID" value="NZ_JBHLXJ010000014.1"/>
</dbReference>
<keyword evidence="3" id="KW-1003">Cell membrane</keyword>
<evidence type="ECO:0000256" key="4">
    <source>
        <dbReference type="ARBA" id="ARBA00022519"/>
    </source>
</evidence>
<dbReference type="EMBL" id="JBHLXJ010000014">
    <property type="protein sequence ID" value="MFC0350770.1"/>
    <property type="molecule type" value="Genomic_DNA"/>
</dbReference>
<gene>
    <name evidence="11" type="ORF">ACFFJH_13180</name>
</gene>
<organism evidence="11 12">
    <name type="scientific">Undibacterium danionis</name>
    <dbReference type="NCBI Taxonomy" id="1812100"/>
    <lineage>
        <taxon>Bacteria</taxon>
        <taxon>Pseudomonadati</taxon>
        <taxon>Pseudomonadota</taxon>
        <taxon>Betaproteobacteria</taxon>
        <taxon>Burkholderiales</taxon>
        <taxon>Oxalobacteraceae</taxon>
        <taxon>Undibacterium</taxon>
    </lineage>
</organism>
<keyword evidence="6" id="KW-0653">Protein transport</keyword>
<accession>A0ABV6IG05</accession>
<dbReference type="InterPro" id="IPR024961">
    <property type="entry name" value="T2SS_GspC_N"/>
</dbReference>
<keyword evidence="7" id="KW-1133">Transmembrane helix</keyword>
<evidence type="ECO:0000313" key="12">
    <source>
        <dbReference type="Proteomes" id="UP001589844"/>
    </source>
</evidence>
<dbReference type="Pfam" id="PF11356">
    <property type="entry name" value="T2SSC"/>
    <property type="match status" value="1"/>
</dbReference>
<evidence type="ECO:0000313" key="11">
    <source>
        <dbReference type="EMBL" id="MFC0350770.1"/>
    </source>
</evidence>
<comment type="caution">
    <text evidence="11">The sequence shown here is derived from an EMBL/GenBank/DDBJ whole genome shotgun (WGS) entry which is preliminary data.</text>
</comment>
<keyword evidence="4" id="KW-0997">Cell inner membrane</keyword>
<sequence length="159" mass="16627">MKRLPMLATVVAFALLCAVISYWGLQIFKPKIRPIAAPVMTASYEPAVGQWGSLFGQSAVAEIAPSNYQLKGVIVAAKAKDSAAIIAVEGKPTMTIGVGKELLNGVSLSEVHRDHIVVSEAGISRRIDLPAVPMHAGITSPAFPANAPSAPLPPPAQRP</sequence>
<evidence type="ECO:0000256" key="5">
    <source>
        <dbReference type="ARBA" id="ARBA00022692"/>
    </source>
</evidence>
<evidence type="ECO:0000256" key="9">
    <source>
        <dbReference type="SAM" id="MobiDB-lite"/>
    </source>
</evidence>
<name>A0ABV6IG05_9BURK</name>
<protein>
    <submittedName>
        <fullName evidence="11">Type II secretion system protein N</fullName>
    </submittedName>
</protein>
<feature type="region of interest" description="Disordered" evidence="9">
    <location>
        <begin position="140"/>
        <end position="159"/>
    </location>
</feature>
<feature type="compositionally biased region" description="Pro residues" evidence="9">
    <location>
        <begin position="150"/>
        <end position="159"/>
    </location>
</feature>
<comment type="subcellular location">
    <subcellularLocation>
        <location evidence="1">Cell inner membrane</location>
    </subcellularLocation>
</comment>
<evidence type="ECO:0000256" key="1">
    <source>
        <dbReference type="ARBA" id="ARBA00004533"/>
    </source>
</evidence>
<evidence type="ECO:0000256" key="6">
    <source>
        <dbReference type="ARBA" id="ARBA00022927"/>
    </source>
</evidence>
<feature type="domain" description="Type II secretion system protein GspC N-terminal" evidence="10">
    <location>
        <begin position="67"/>
        <end position="127"/>
    </location>
</feature>
<evidence type="ECO:0000256" key="8">
    <source>
        <dbReference type="ARBA" id="ARBA00023136"/>
    </source>
</evidence>
<proteinExistence type="predicted"/>
<dbReference type="Gene3D" id="2.30.30.830">
    <property type="match status" value="1"/>
</dbReference>
<evidence type="ECO:0000256" key="2">
    <source>
        <dbReference type="ARBA" id="ARBA00022448"/>
    </source>
</evidence>
<keyword evidence="2" id="KW-0813">Transport</keyword>
<evidence type="ECO:0000256" key="7">
    <source>
        <dbReference type="ARBA" id="ARBA00022989"/>
    </source>
</evidence>
<evidence type="ECO:0000256" key="3">
    <source>
        <dbReference type="ARBA" id="ARBA00022475"/>
    </source>
</evidence>
<evidence type="ECO:0000259" key="10">
    <source>
        <dbReference type="Pfam" id="PF11356"/>
    </source>
</evidence>
<keyword evidence="5" id="KW-0812">Transmembrane</keyword>
<reference evidence="11 12" key="1">
    <citation type="submission" date="2024-09" db="EMBL/GenBank/DDBJ databases">
        <authorList>
            <person name="Sun Q."/>
            <person name="Mori K."/>
        </authorList>
    </citation>
    <scope>NUCLEOTIDE SEQUENCE [LARGE SCALE GENOMIC DNA]</scope>
    <source>
        <strain evidence="11 12">CCM 8677</strain>
    </source>
</reference>